<evidence type="ECO:0000259" key="1">
    <source>
        <dbReference type="Pfam" id="PF09830"/>
    </source>
</evidence>
<dbReference type="AlphaFoldDB" id="A0A6G1JI19"/>
<dbReference type="GO" id="GO:0003877">
    <property type="term" value="F:ATP:ADP adenylyltransferase activity"/>
    <property type="evidence" value="ECO:0007669"/>
    <property type="project" value="InterPro"/>
</dbReference>
<feature type="domain" description="ATP adenylyltransferase C-terminal" evidence="1">
    <location>
        <begin position="178"/>
        <end position="286"/>
    </location>
</feature>
<dbReference type="Pfam" id="PF09830">
    <property type="entry name" value="ATP_transf"/>
    <property type="match status" value="1"/>
</dbReference>
<dbReference type="Gene3D" id="3.30.428.70">
    <property type="match status" value="1"/>
</dbReference>
<dbReference type="Pfam" id="PF19327">
    <property type="entry name" value="Ap4A_phos_N"/>
    <property type="match status" value="1"/>
</dbReference>
<dbReference type="InterPro" id="IPR045759">
    <property type="entry name" value="Ap4A_phos1/2_N"/>
</dbReference>
<evidence type="ECO:0000313" key="3">
    <source>
        <dbReference type="EMBL" id="KAF2689793.1"/>
    </source>
</evidence>
<dbReference type="InterPro" id="IPR019200">
    <property type="entry name" value="ATP_adenylylTrfase_C"/>
</dbReference>
<accession>A0A6G1JI19</accession>
<evidence type="ECO:0000313" key="4">
    <source>
        <dbReference type="Proteomes" id="UP000799291"/>
    </source>
</evidence>
<dbReference type="PANTHER" id="PTHR38420">
    <property type="entry name" value="AP-4-A PHOSPHORYLASE II"/>
    <property type="match status" value="1"/>
</dbReference>
<feature type="domain" description="Ap4A phosphorylase 1/2 N-terminal" evidence="2">
    <location>
        <begin position="38"/>
        <end position="157"/>
    </location>
</feature>
<reference evidence="3" key="1">
    <citation type="journal article" date="2020" name="Stud. Mycol.">
        <title>101 Dothideomycetes genomes: a test case for predicting lifestyles and emergence of pathogens.</title>
        <authorList>
            <person name="Haridas S."/>
            <person name="Albert R."/>
            <person name="Binder M."/>
            <person name="Bloem J."/>
            <person name="Labutti K."/>
            <person name="Salamov A."/>
            <person name="Andreopoulos B."/>
            <person name="Baker S."/>
            <person name="Barry K."/>
            <person name="Bills G."/>
            <person name="Bluhm B."/>
            <person name="Cannon C."/>
            <person name="Castanera R."/>
            <person name="Culley D."/>
            <person name="Daum C."/>
            <person name="Ezra D."/>
            <person name="Gonzalez J."/>
            <person name="Henrissat B."/>
            <person name="Kuo A."/>
            <person name="Liang C."/>
            <person name="Lipzen A."/>
            <person name="Lutzoni F."/>
            <person name="Magnuson J."/>
            <person name="Mondo S."/>
            <person name="Nolan M."/>
            <person name="Ohm R."/>
            <person name="Pangilinan J."/>
            <person name="Park H.-J."/>
            <person name="Ramirez L."/>
            <person name="Alfaro M."/>
            <person name="Sun H."/>
            <person name="Tritt A."/>
            <person name="Yoshinaga Y."/>
            <person name="Zwiers L.-H."/>
            <person name="Turgeon B."/>
            <person name="Goodwin S."/>
            <person name="Spatafora J."/>
            <person name="Crous P."/>
            <person name="Grigoriev I."/>
        </authorList>
    </citation>
    <scope>NUCLEOTIDE SEQUENCE</scope>
    <source>
        <strain evidence="3">CBS 122367</strain>
    </source>
</reference>
<organism evidence="3 4">
    <name type="scientific">Lentithecium fluviatile CBS 122367</name>
    <dbReference type="NCBI Taxonomy" id="1168545"/>
    <lineage>
        <taxon>Eukaryota</taxon>
        <taxon>Fungi</taxon>
        <taxon>Dikarya</taxon>
        <taxon>Ascomycota</taxon>
        <taxon>Pezizomycotina</taxon>
        <taxon>Dothideomycetes</taxon>
        <taxon>Pleosporomycetidae</taxon>
        <taxon>Pleosporales</taxon>
        <taxon>Massarineae</taxon>
        <taxon>Lentitheciaceae</taxon>
        <taxon>Lentithecium</taxon>
    </lineage>
</organism>
<dbReference type="InterPro" id="IPR036265">
    <property type="entry name" value="HIT-like_sf"/>
</dbReference>
<dbReference type="InterPro" id="IPR043171">
    <property type="entry name" value="Ap4A_phos1/2-like"/>
</dbReference>
<name>A0A6G1JI19_9PLEO</name>
<dbReference type="PANTHER" id="PTHR38420:SF1">
    <property type="entry name" value="PUTATIVE (AFU_ORTHOLOGUE AFUA_5G14690)-RELATED"/>
    <property type="match status" value="1"/>
</dbReference>
<keyword evidence="4" id="KW-1185">Reference proteome</keyword>
<protein>
    <submittedName>
        <fullName evidence="3">Uncharacterized protein</fullName>
    </submittedName>
</protein>
<evidence type="ECO:0000259" key="2">
    <source>
        <dbReference type="Pfam" id="PF19327"/>
    </source>
</evidence>
<dbReference type="OrthoDB" id="10267950at2759"/>
<gene>
    <name evidence="3" type="ORF">K458DRAFT_358866</name>
</gene>
<dbReference type="EMBL" id="MU005572">
    <property type="protein sequence ID" value="KAF2689793.1"/>
    <property type="molecule type" value="Genomic_DNA"/>
</dbReference>
<dbReference type="SUPFAM" id="SSF54197">
    <property type="entry name" value="HIT-like"/>
    <property type="match status" value="1"/>
</dbReference>
<dbReference type="InterPro" id="IPR009163">
    <property type="entry name" value="Ap4A_phos1/2"/>
</dbReference>
<proteinExistence type="predicted"/>
<dbReference type="GO" id="GO:0005524">
    <property type="term" value="F:ATP binding"/>
    <property type="evidence" value="ECO:0007669"/>
    <property type="project" value="InterPro"/>
</dbReference>
<dbReference type="Proteomes" id="UP000799291">
    <property type="component" value="Unassembled WGS sequence"/>
</dbReference>
<sequence length="287" mass="31705">MAIPSKAQIVATFDALVADGVLVYGPHEAIEHDCDGYPLEFRICASLSRKPNTFRAALDPAFDTSCKWGPGSDLFCPDERLKLVKLNGTHDLALNLFCVDRPQLLLLTLDSYKRQYEPLDHDDFAAALQVLIALDDMYVIFNGGEAAGCTRVHKHMQGLLGPPRAFELFVGGEEQKSHIPFQYYSCYITEGFNAVGASDLLKAYMKLLEGARQSLGLLRPEEACPHNVVLWKDWIIVIPRRSAVVGLAASANAAGMLGSIWNSDQAPIKEWLKFGCRNVLEQLGVPR</sequence>
<dbReference type="GO" id="GO:0009117">
    <property type="term" value="P:nucleotide metabolic process"/>
    <property type="evidence" value="ECO:0007669"/>
    <property type="project" value="InterPro"/>
</dbReference>